<keyword evidence="8 11" id="KW-0067">ATP-binding</keyword>
<dbReference type="GO" id="GO:0005524">
    <property type="term" value="F:ATP binding"/>
    <property type="evidence" value="ECO:0007669"/>
    <property type="project" value="UniProtKB-UniRule"/>
</dbReference>
<dbReference type="NCBIfam" id="NF006830">
    <property type="entry name" value="PRK09355.1"/>
    <property type="match status" value="1"/>
</dbReference>
<evidence type="ECO:0000313" key="12">
    <source>
        <dbReference type="EMBL" id="PCK18855.1"/>
    </source>
</evidence>
<dbReference type="UniPathway" id="UPA00060">
    <property type="reaction ID" value="UER00139"/>
</dbReference>
<evidence type="ECO:0000256" key="10">
    <source>
        <dbReference type="ARBA" id="ARBA00022977"/>
    </source>
</evidence>
<comment type="function">
    <text evidence="11">Catalyzes the phosphorylation of the hydroxyl group of 4-methyl-5-beta-hydroxyethylthiazole (THZ).</text>
</comment>
<evidence type="ECO:0000256" key="9">
    <source>
        <dbReference type="ARBA" id="ARBA00022842"/>
    </source>
</evidence>
<dbReference type="Gene3D" id="3.40.1190.20">
    <property type="match status" value="1"/>
</dbReference>
<dbReference type="Proteomes" id="UP000228754">
    <property type="component" value="Unassembled WGS sequence"/>
</dbReference>
<evidence type="ECO:0000256" key="1">
    <source>
        <dbReference type="ARBA" id="ARBA00001771"/>
    </source>
</evidence>
<feature type="binding site" evidence="11">
    <location>
        <position position="45"/>
    </location>
    <ligand>
        <name>substrate</name>
    </ligand>
</feature>
<dbReference type="EMBL" id="NKHG01000113">
    <property type="protein sequence ID" value="PCK18855.1"/>
    <property type="molecule type" value="Genomic_DNA"/>
</dbReference>
<keyword evidence="9 11" id="KW-0460">Magnesium</keyword>
<comment type="similarity">
    <text evidence="11">Belongs to the Thz kinase family.</text>
</comment>
<keyword evidence="4 11" id="KW-0808">Transferase</keyword>
<reference evidence="12 13" key="1">
    <citation type="submission" date="2017-06" db="EMBL/GenBank/DDBJ databases">
        <title>Draft Genome Sequence of Bacillus sp Strain 36R Isolated from saline sediment at Atanasia, Sonora, Mexico.</title>
        <authorList>
            <person name="Sanchez Diaz R."/>
            <person name="Quiroz Macias M.E."/>
            <person name="Ibarra Gamez J.C."/>
            <person name="Enciso Ibarra J."/>
            <person name="Gomez Gil B."/>
            <person name="Galaviz Silva L."/>
        </authorList>
    </citation>
    <scope>NUCLEOTIDE SEQUENCE [LARGE SCALE GENOMIC DNA]</scope>
    <source>
        <strain evidence="12 13">36R_ATNSAL</strain>
    </source>
</reference>
<dbReference type="PANTHER" id="PTHR20858">
    <property type="entry name" value="PHOSPHOMETHYLPYRIMIDINE KINASE"/>
    <property type="match status" value="1"/>
</dbReference>
<dbReference type="NCBIfam" id="TIGR00694">
    <property type="entry name" value="thiM"/>
    <property type="match status" value="1"/>
</dbReference>
<name>A0A2A5INF9_BACPU</name>
<evidence type="ECO:0000256" key="11">
    <source>
        <dbReference type="HAMAP-Rule" id="MF_00228"/>
    </source>
</evidence>
<dbReference type="CDD" id="cd01170">
    <property type="entry name" value="THZ_kinase"/>
    <property type="match status" value="1"/>
</dbReference>
<keyword evidence="6 11" id="KW-0547">Nucleotide-binding</keyword>
<comment type="cofactor">
    <cofactor evidence="2 11">
        <name>Mg(2+)</name>
        <dbReference type="ChEBI" id="CHEBI:18420"/>
    </cofactor>
</comment>
<comment type="pathway">
    <text evidence="3 11">Cofactor biosynthesis; thiamine diphosphate biosynthesis; 4-methyl-5-(2-phosphoethyl)-thiazole from 5-(2-hydroxyethyl)-4-methylthiazole: step 1/1.</text>
</comment>
<dbReference type="EC" id="2.7.1.50" evidence="11"/>
<protein>
    <recommendedName>
        <fullName evidence="11">Hydroxyethylthiazole kinase</fullName>
        <ecNumber evidence="11">2.7.1.50</ecNumber>
    </recommendedName>
    <alternativeName>
        <fullName evidence="11">4-methyl-5-beta-hydroxyethylthiazole kinase</fullName>
        <shortName evidence="11">TH kinase</shortName>
        <shortName evidence="11">Thz kinase</shortName>
    </alternativeName>
</protein>
<keyword evidence="7 11" id="KW-0418">Kinase</keyword>
<evidence type="ECO:0000256" key="6">
    <source>
        <dbReference type="ARBA" id="ARBA00022741"/>
    </source>
</evidence>
<proteinExistence type="inferred from homology"/>
<evidence type="ECO:0000256" key="2">
    <source>
        <dbReference type="ARBA" id="ARBA00001946"/>
    </source>
</evidence>
<dbReference type="GO" id="GO:0009229">
    <property type="term" value="P:thiamine diphosphate biosynthetic process"/>
    <property type="evidence" value="ECO:0007669"/>
    <property type="project" value="UniProtKB-UniRule"/>
</dbReference>
<keyword evidence="5 11" id="KW-0479">Metal-binding</keyword>
<dbReference type="OrthoDB" id="9778146at2"/>
<keyword evidence="10 11" id="KW-0784">Thiamine biosynthesis</keyword>
<dbReference type="Pfam" id="PF02110">
    <property type="entry name" value="HK"/>
    <property type="match status" value="1"/>
</dbReference>
<dbReference type="GO" id="GO:0008902">
    <property type="term" value="F:hydroxymethylpyrimidine kinase activity"/>
    <property type="evidence" value="ECO:0007669"/>
    <property type="project" value="TreeGrafter"/>
</dbReference>
<dbReference type="GO" id="GO:0004417">
    <property type="term" value="F:hydroxyethylthiazole kinase activity"/>
    <property type="evidence" value="ECO:0007669"/>
    <property type="project" value="UniProtKB-UniRule"/>
</dbReference>
<dbReference type="InterPro" id="IPR029056">
    <property type="entry name" value="Ribokinase-like"/>
</dbReference>
<dbReference type="GO" id="GO:0009228">
    <property type="term" value="P:thiamine biosynthetic process"/>
    <property type="evidence" value="ECO:0007669"/>
    <property type="project" value="UniProtKB-KW"/>
</dbReference>
<comment type="catalytic activity">
    <reaction evidence="1 11">
        <text>5-(2-hydroxyethyl)-4-methylthiazole + ATP = 4-methyl-5-(2-phosphooxyethyl)-thiazole + ADP + H(+)</text>
        <dbReference type="Rhea" id="RHEA:24212"/>
        <dbReference type="ChEBI" id="CHEBI:15378"/>
        <dbReference type="ChEBI" id="CHEBI:17957"/>
        <dbReference type="ChEBI" id="CHEBI:30616"/>
        <dbReference type="ChEBI" id="CHEBI:58296"/>
        <dbReference type="ChEBI" id="CHEBI:456216"/>
        <dbReference type="EC" id="2.7.1.50"/>
    </reaction>
</comment>
<dbReference type="InterPro" id="IPR000417">
    <property type="entry name" value="Hyethyz_kinase"/>
</dbReference>
<organism evidence="12 13">
    <name type="scientific">Bacillus pumilus</name>
    <name type="common">Bacillus mesentericus</name>
    <dbReference type="NCBI Taxonomy" id="1408"/>
    <lineage>
        <taxon>Bacteria</taxon>
        <taxon>Bacillati</taxon>
        <taxon>Bacillota</taxon>
        <taxon>Bacilli</taxon>
        <taxon>Bacillales</taxon>
        <taxon>Bacillaceae</taxon>
        <taxon>Bacillus</taxon>
    </lineage>
</organism>
<evidence type="ECO:0000313" key="13">
    <source>
        <dbReference type="Proteomes" id="UP000228754"/>
    </source>
</evidence>
<dbReference type="AlphaFoldDB" id="A0A2A5INF9"/>
<feature type="binding site" evidence="11">
    <location>
        <position position="121"/>
    </location>
    <ligand>
        <name>ATP</name>
        <dbReference type="ChEBI" id="CHEBI:30616"/>
    </ligand>
</feature>
<dbReference type="PIRSF" id="PIRSF000513">
    <property type="entry name" value="Thz_kinase"/>
    <property type="match status" value="1"/>
</dbReference>
<gene>
    <name evidence="11" type="primary">thiM</name>
    <name evidence="12" type="ORF">CEY02_17645</name>
</gene>
<dbReference type="HAMAP" id="MF_00228">
    <property type="entry name" value="Thz_kinase"/>
    <property type="match status" value="1"/>
</dbReference>
<sequence>MKLSCASHLLEKVRAENPLVHNITNQVVTNFTANGLLALGASPVMANAKEEVAEMAQLAGALVLNIGTLTKETVEAMVIAGQAANEKRVPVLLDPVGAGATTFRTSAAKQLLQQVKITVVRGNAAEIAHLLGVDGWQSKGVDAKETNGNGDVSILAKQAAKALQTVVVITGKVDVVSDGDEVLFIHNGHEWLTKVTGAGCLLTSVMGAFCAIGEPPLHAASAALLFYGVAAEKAARLSKDNGPGTFQIELLNALSNTGSNDVITLGKIGGVLHDKG</sequence>
<dbReference type="SUPFAM" id="SSF53613">
    <property type="entry name" value="Ribokinase-like"/>
    <property type="match status" value="1"/>
</dbReference>
<feature type="binding site" evidence="11">
    <location>
        <position position="197"/>
    </location>
    <ligand>
        <name>substrate</name>
    </ligand>
</feature>
<accession>A0A2A5INF9</accession>
<dbReference type="GO" id="GO:0008972">
    <property type="term" value="F:phosphomethylpyrimidine kinase activity"/>
    <property type="evidence" value="ECO:0007669"/>
    <property type="project" value="TreeGrafter"/>
</dbReference>
<evidence type="ECO:0000256" key="5">
    <source>
        <dbReference type="ARBA" id="ARBA00022723"/>
    </source>
</evidence>
<dbReference type="GO" id="GO:0005829">
    <property type="term" value="C:cytosol"/>
    <property type="evidence" value="ECO:0007669"/>
    <property type="project" value="TreeGrafter"/>
</dbReference>
<evidence type="ECO:0000256" key="3">
    <source>
        <dbReference type="ARBA" id="ARBA00004868"/>
    </source>
</evidence>
<dbReference type="PRINTS" id="PR01099">
    <property type="entry name" value="HYETHTZKNASE"/>
</dbReference>
<comment type="caution">
    <text evidence="12">The sequence shown here is derived from an EMBL/GenBank/DDBJ whole genome shotgun (WGS) entry which is preliminary data.</text>
</comment>
<evidence type="ECO:0000256" key="7">
    <source>
        <dbReference type="ARBA" id="ARBA00022777"/>
    </source>
</evidence>
<evidence type="ECO:0000256" key="4">
    <source>
        <dbReference type="ARBA" id="ARBA00022679"/>
    </source>
</evidence>
<evidence type="ECO:0000256" key="8">
    <source>
        <dbReference type="ARBA" id="ARBA00022840"/>
    </source>
</evidence>
<dbReference type="GO" id="GO:0000287">
    <property type="term" value="F:magnesium ion binding"/>
    <property type="evidence" value="ECO:0007669"/>
    <property type="project" value="UniProtKB-UniRule"/>
</dbReference>
<feature type="binding site" evidence="11">
    <location>
        <position position="170"/>
    </location>
    <ligand>
        <name>ATP</name>
        <dbReference type="ChEBI" id="CHEBI:30616"/>
    </ligand>
</feature>
<dbReference type="PANTHER" id="PTHR20858:SF17">
    <property type="entry name" value="HYDROXYMETHYLPYRIMIDINE_PHOSPHOMETHYLPYRIMIDINE KINASE THI20-RELATED"/>
    <property type="match status" value="1"/>
</dbReference>